<sequence length="799" mass="87539">MSTAPPLSSAAGDGLHSRYRTLWGGVDEMLDADGGLRPVWRRFVRMLDGLSATELAARFARAHQYMRDAGVYYRAYDGTGGPPEREWPLSPLPVLIDAEEWRQIGAGLVQRAELLERVVADLHGPQQLVADGLLPPELVAANPEFLRPLVGIRPRGGHYLHFCAFELGRGPDGRWWVLGDRTQAPSGAGFALENRVATVRAFPDLPEGVHLQRLAGFFRRFRDALLELADGRMDAIGVLTPGPNNETYYEHAWLARYLGFLLLEGEDLTVRDGRMHVRTVSGLQPVGVLWRRLDAAFADPLELRADSWIGTPGAVEALRAGALSMVNALGSGVVETRAMQAFLPRICEALTGGPLQLPGIATWWCGQPAERDEVIAQAERMLIGPAFSTRLPYEDPQATLPGAQLDPDDRRALLHKLRSDGAQWVAQEAVRLSTTPIHVDGRLEPRPFVLRAFVARTPDGWEVMPGGFARIGAQADTRAIAMQLGGQAADVWVVGDHPVARDTLLPGSQLNRREAAALPSRAAENLLWLGRYTERSEAIARVLRAYHVRLAEIGDQPMPLLDVLGEYLGRMGIDVAEPIPPGLLRSLDGAATSAGRIRDRFSPDGWMALHDLSTTANRFAERVAAGDDASRAVTVLLRKLAGFSGLLHENMYRSTGWRFLEIGRRIERALQVAELLALLFHDETPAGLHQALLEIGDSVMTHRGRYGVNAGPLSVLDLLVLDGANPRSVMFQVEALRHEFAQLPVAGLPRTMPAFARQAMRLHTELSTRDAGTLDAACLAGLARDIAGLYEQLSRAYFH</sequence>
<dbReference type="InterPro" id="IPR025841">
    <property type="entry name" value="CP_ATPgrasp_2"/>
</dbReference>
<dbReference type="InterPro" id="IPR051680">
    <property type="entry name" value="ATP-dep_Glu-Cys_Ligase-2"/>
</dbReference>
<dbReference type="EMBL" id="VOHK01000002">
    <property type="protein sequence ID" value="TWT22403.1"/>
    <property type="molecule type" value="Genomic_DNA"/>
</dbReference>
<organism evidence="3 4">
    <name type="scientific">Luteimonas marina</name>
    <dbReference type="NCBI Taxonomy" id="488485"/>
    <lineage>
        <taxon>Bacteria</taxon>
        <taxon>Pseudomonadati</taxon>
        <taxon>Pseudomonadota</taxon>
        <taxon>Gammaproteobacteria</taxon>
        <taxon>Lysobacterales</taxon>
        <taxon>Lysobacteraceae</taxon>
        <taxon>Luteimonas</taxon>
    </lineage>
</organism>
<dbReference type="OrthoDB" id="9804079at2"/>
<dbReference type="Gene3D" id="3.40.50.11290">
    <property type="match status" value="1"/>
</dbReference>
<comment type="caution">
    <text evidence="3">The sequence shown here is derived from an EMBL/GenBank/DDBJ whole genome shotgun (WGS) entry which is preliminary data.</text>
</comment>
<evidence type="ECO:0000313" key="4">
    <source>
        <dbReference type="Proteomes" id="UP000319980"/>
    </source>
</evidence>
<dbReference type="PANTHER" id="PTHR34595">
    <property type="entry name" value="BLR5612 PROTEIN"/>
    <property type="match status" value="1"/>
</dbReference>
<dbReference type="PANTHER" id="PTHR34595:SF2">
    <property type="entry name" value="BLR2978 PROTEIN"/>
    <property type="match status" value="1"/>
</dbReference>
<evidence type="ECO:0000313" key="3">
    <source>
        <dbReference type="EMBL" id="TWT22403.1"/>
    </source>
</evidence>
<feature type="domain" description="DUF403" evidence="1">
    <location>
        <begin position="518"/>
        <end position="798"/>
    </location>
</feature>
<dbReference type="Pfam" id="PF04168">
    <property type="entry name" value="Alpha-E"/>
    <property type="match status" value="1"/>
</dbReference>
<evidence type="ECO:0000259" key="1">
    <source>
        <dbReference type="Pfam" id="PF04168"/>
    </source>
</evidence>
<proteinExistence type="predicted"/>
<evidence type="ECO:0000259" key="2">
    <source>
        <dbReference type="Pfam" id="PF14403"/>
    </source>
</evidence>
<keyword evidence="4" id="KW-1185">Reference proteome</keyword>
<dbReference type="Pfam" id="PF14403">
    <property type="entry name" value="CP_ATPgrasp_2"/>
    <property type="match status" value="1"/>
</dbReference>
<name>A0A5C5U8Z7_9GAMM</name>
<dbReference type="AlphaFoldDB" id="A0A5C5U8Z7"/>
<reference evidence="3 4" key="1">
    <citation type="journal article" date="2008" name="Int. J. Syst. Evol. Microbiol.">
        <title>Luteimonas marina sp. nov., isolated from seawater.</title>
        <authorList>
            <person name="Baik K.S."/>
            <person name="Park S.C."/>
            <person name="Kim M.S."/>
            <person name="Kim E.M."/>
            <person name="Park C."/>
            <person name="Chun J."/>
            <person name="Seong C.N."/>
        </authorList>
    </citation>
    <scope>NUCLEOTIDE SEQUENCE [LARGE SCALE GENOMIC DNA]</scope>
    <source>
        <strain evidence="3 4">FR1330</strain>
    </source>
</reference>
<dbReference type="Proteomes" id="UP000319980">
    <property type="component" value="Unassembled WGS sequence"/>
</dbReference>
<dbReference type="InterPro" id="IPR007296">
    <property type="entry name" value="DUF403"/>
</dbReference>
<dbReference type="RefSeq" id="WP_146385716.1">
    <property type="nucleotide sequence ID" value="NZ_VOHK01000002.1"/>
</dbReference>
<protein>
    <submittedName>
        <fullName evidence="3">Uncharacterized protein</fullName>
    </submittedName>
</protein>
<accession>A0A5C5U8Z7</accession>
<gene>
    <name evidence="3" type="ORF">FQY83_05070</name>
</gene>
<dbReference type="SUPFAM" id="SSF56059">
    <property type="entry name" value="Glutathione synthetase ATP-binding domain-like"/>
    <property type="match status" value="1"/>
</dbReference>
<feature type="domain" description="Circularly permuted ATP-grasp type 2" evidence="2">
    <location>
        <begin position="93"/>
        <end position="471"/>
    </location>
</feature>